<reference evidence="3" key="1">
    <citation type="submission" date="2022-10" db="EMBL/GenBank/DDBJ databases">
        <title>Genome assembly of Pristionchus species.</title>
        <authorList>
            <person name="Yoshida K."/>
            <person name="Sommer R.J."/>
        </authorList>
    </citation>
    <scope>NUCLEOTIDE SEQUENCE [LARGE SCALE GENOMIC DNA]</scope>
    <source>
        <strain evidence="3">RS5460</strain>
    </source>
</reference>
<evidence type="ECO:0000313" key="3">
    <source>
        <dbReference type="Proteomes" id="UP001328107"/>
    </source>
</evidence>
<evidence type="ECO:0000256" key="1">
    <source>
        <dbReference type="SAM" id="MobiDB-lite"/>
    </source>
</evidence>
<dbReference type="EMBL" id="BTRK01000005">
    <property type="protein sequence ID" value="GMR51073.1"/>
    <property type="molecule type" value="Genomic_DNA"/>
</dbReference>
<feature type="region of interest" description="Disordered" evidence="1">
    <location>
        <begin position="89"/>
        <end position="111"/>
    </location>
</feature>
<dbReference type="AlphaFoldDB" id="A0AAN5I3V5"/>
<sequence length="111" mass="12313">SWGYFNPQDPAAQLHMLPGNMGNNPLLMGGGQMMPSTSGGCMPPTAWPTQHDLHQQLQQQAVAASPIFPELPPEVRAFRHIMPLEHRTASFESHRSISGHPHRLPARRTFS</sequence>
<comment type="caution">
    <text evidence="2">The sequence shown here is derived from an EMBL/GenBank/DDBJ whole genome shotgun (WGS) entry which is preliminary data.</text>
</comment>
<dbReference type="Proteomes" id="UP001328107">
    <property type="component" value="Unassembled WGS sequence"/>
</dbReference>
<evidence type="ECO:0000313" key="2">
    <source>
        <dbReference type="EMBL" id="GMR51073.1"/>
    </source>
</evidence>
<keyword evidence="3" id="KW-1185">Reference proteome</keyword>
<proteinExistence type="predicted"/>
<feature type="non-terminal residue" evidence="2">
    <location>
        <position position="111"/>
    </location>
</feature>
<gene>
    <name evidence="2" type="ORF">PMAYCL1PPCAC_21268</name>
</gene>
<name>A0AAN5I3V5_9BILA</name>
<protein>
    <submittedName>
        <fullName evidence="2">Uncharacterized protein</fullName>
    </submittedName>
</protein>
<accession>A0AAN5I3V5</accession>
<feature type="non-terminal residue" evidence="2">
    <location>
        <position position="1"/>
    </location>
</feature>
<feature type="compositionally biased region" description="Basic residues" evidence="1">
    <location>
        <begin position="100"/>
        <end position="111"/>
    </location>
</feature>
<organism evidence="2 3">
    <name type="scientific">Pristionchus mayeri</name>
    <dbReference type="NCBI Taxonomy" id="1317129"/>
    <lineage>
        <taxon>Eukaryota</taxon>
        <taxon>Metazoa</taxon>
        <taxon>Ecdysozoa</taxon>
        <taxon>Nematoda</taxon>
        <taxon>Chromadorea</taxon>
        <taxon>Rhabditida</taxon>
        <taxon>Rhabditina</taxon>
        <taxon>Diplogasteromorpha</taxon>
        <taxon>Diplogasteroidea</taxon>
        <taxon>Neodiplogasteridae</taxon>
        <taxon>Pristionchus</taxon>
    </lineage>
</organism>